<keyword evidence="2" id="KW-1185">Reference proteome</keyword>
<dbReference type="Proteomes" id="UP001596392">
    <property type="component" value="Unassembled WGS sequence"/>
</dbReference>
<comment type="caution">
    <text evidence="1">The sequence shown here is derived from an EMBL/GenBank/DDBJ whole genome shotgun (WGS) entry which is preliminary data.</text>
</comment>
<gene>
    <name evidence="1" type="ORF">ACFQO7_27150</name>
</gene>
<accession>A0ABW2H2Q8</accession>
<dbReference type="SUPFAM" id="SSF109854">
    <property type="entry name" value="DinB/YfiT-like putative metalloenzymes"/>
    <property type="match status" value="1"/>
</dbReference>
<name>A0ABW2H2Q8_9ACTN</name>
<organism evidence="1 2">
    <name type="scientific">Catellatospora aurea</name>
    <dbReference type="NCBI Taxonomy" id="1337874"/>
    <lineage>
        <taxon>Bacteria</taxon>
        <taxon>Bacillati</taxon>
        <taxon>Actinomycetota</taxon>
        <taxon>Actinomycetes</taxon>
        <taxon>Micromonosporales</taxon>
        <taxon>Micromonosporaceae</taxon>
        <taxon>Catellatospora</taxon>
    </lineage>
</organism>
<dbReference type="InterPro" id="IPR034660">
    <property type="entry name" value="DinB/YfiT-like"/>
</dbReference>
<dbReference type="InterPro" id="IPR007061">
    <property type="entry name" value="MST-like"/>
</dbReference>
<reference evidence="2" key="1">
    <citation type="journal article" date="2019" name="Int. J. Syst. Evol. Microbiol.">
        <title>The Global Catalogue of Microorganisms (GCM) 10K type strain sequencing project: providing services to taxonomists for standard genome sequencing and annotation.</title>
        <authorList>
            <consortium name="The Broad Institute Genomics Platform"/>
            <consortium name="The Broad Institute Genome Sequencing Center for Infectious Disease"/>
            <person name="Wu L."/>
            <person name="Ma J."/>
        </authorList>
    </citation>
    <scope>NUCLEOTIDE SEQUENCE [LARGE SCALE GENOMIC DNA]</scope>
    <source>
        <strain evidence="2">CGMCC 1.9106</strain>
    </source>
</reference>
<protein>
    <submittedName>
        <fullName evidence="1">DinB family protein</fullName>
    </submittedName>
</protein>
<evidence type="ECO:0000313" key="2">
    <source>
        <dbReference type="Proteomes" id="UP001596392"/>
    </source>
</evidence>
<dbReference type="RefSeq" id="WP_376809022.1">
    <property type="nucleotide sequence ID" value="NZ_JBHTAC010000035.1"/>
</dbReference>
<sequence length="174" mass="19603">MAWIAPDVAWSRTDMACGEREMLEHWLCRRRAFLLRKCSGLTAEQLTTASVEPSNLTLLGLLRHMTDVERFWFRTKYLHEDLPALYGTDEHPDGDFDLVVAADAEADHARFLAETAACDAAVAGRDLDEPVDDPKAPTGRLNLRWVYIHVLEEYAQHTGHADLIRERIDGSTGA</sequence>
<evidence type="ECO:0000313" key="1">
    <source>
        <dbReference type="EMBL" id="MFC7246168.1"/>
    </source>
</evidence>
<dbReference type="Gene3D" id="1.20.120.450">
    <property type="entry name" value="dinb family like domain"/>
    <property type="match status" value="1"/>
</dbReference>
<dbReference type="EMBL" id="JBHTAC010000035">
    <property type="protein sequence ID" value="MFC7246168.1"/>
    <property type="molecule type" value="Genomic_DNA"/>
</dbReference>
<dbReference type="Pfam" id="PF04978">
    <property type="entry name" value="MST"/>
    <property type="match status" value="1"/>
</dbReference>
<proteinExistence type="predicted"/>